<evidence type="ECO:0000313" key="5">
    <source>
        <dbReference type="Proteomes" id="UP001519348"/>
    </source>
</evidence>
<dbReference type="InterPro" id="IPR048110">
    <property type="entry name" value="SA1362/YqhP-like"/>
</dbReference>
<evidence type="ECO:0000256" key="1">
    <source>
        <dbReference type="SAM" id="Phobius"/>
    </source>
</evidence>
<dbReference type="EMBL" id="JAGGKN010000002">
    <property type="protein sequence ID" value="MBP1951731.1"/>
    <property type="molecule type" value="Genomic_DNA"/>
</dbReference>
<keyword evidence="5" id="KW-1185">Reference proteome</keyword>
<gene>
    <name evidence="2" type="ORF">J2Z27_000766</name>
    <name evidence="3" type="ORF">SAMN05216187_10188</name>
</gene>
<evidence type="ECO:0000313" key="4">
    <source>
        <dbReference type="Proteomes" id="UP000242700"/>
    </source>
</evidence>
<name>A0A1G8UTI4_9STAP</name>
<dbReference type="Proteomes" id="UP000242700">
    <property type="component" value="Unassembled WGS sequence"/>
</dbReference>
<dbReference type="STRING" id="586411.SAMN05216187_10188"/>
<organism evidence="3 4">
    <name type="scientific">Jeotgalicoccus aerolatus</name>
    <dbReference type="NCBI Taxonomy" id="709510"/>
    <lineage>
        <taxon>Bacteria</taxon>
        <taxon>Bacillati</taxon>
        <taxon>Bacillota</taxon>
        <taxon>Bacilli</taxon>
        <taxon>Bacillales</taxon>
        <taxon>Staphylococcaceae</taxon>
        <taxon>Jeotgalicoccus</taxon>
    </lineage>
</organism>
<keyword evidence="1" id="KW-0812">Transmembrane</keyword>
<dbReference type="RefSeq" id="WP_092594578.1">
    <property type="nucleotide sequence ID" value="NZ_BMCN01000001.1"/>
</dbReference>
<reference evidence="3" key="2">
    <citation type="submission" date="2016-10" db="EMBL/GenBank/DDBJ databases">
        <authorList>
            <person name="de Groot N.N."/>
        </authorList>
    </citation>
    <scope>NUCLEOTIDE SEQUENCE [LARGE SCALE GENOMIC DNA]</scope>
    <source>
        <strain evidence="3">CGMCC 1.8911</strain>
    </source>
</reference>
<feature type="transmembrane region" description="Helical" evidence="1">
    <location>
        <begin position="30"/>
        <end position="50"/>
    </location>
</feature>
<evidence type="ECO:0000313" key="2">
    <source>
        <dbReference type="EMBL" id="MBP1951731.1"/>
    </source>
</evidence>
<reference evidence="4" key="1">
    <citation type="submission" date="2016-10" db="EMBL/GenBank/DDBJ databases">
        <authorList>
            <person name="Varghese N."/>
            <person name="Submissions S."/>
        </authorList>
    </citation>
    <scope>NUCLEOTIDE SEQUENCE [LARGE SCALE GENOMIC DNA]</scope>
    <source>
        <strain evidence="4">CGMCC 1.8911</strain>
    </source>
</reference>
<accession>A0A1G8UTI4</accession>
<dbReference type="NCBIfam" id="NF041554">
    <property type="entry name" value="SA1362_fam"/>
    <property type="match status" value="1"/>
</dbReference>
<dbReference type="AlphaFoldDB" id="A0A1G8UTI4"/>
<protein>
    <submittedName>
        <fullName evidence="2">Uncharacterized protein (DUF2062 family)</fullName>
    </submittedName>
</protein>
<evidence type="ECO:0000313" key="3">
    <source>
        <dbReference type="EMBL" id="SDJ56395.1"/>
    </source>
</evidence>
<proteinExistence type="predicted"/>
<dbReference type="EMBL" id="FNFI01000001">
    <property type="protein sequence ID" value="SDJ56395.1"/>
    <property type="molecule type" value="Genomic_DNA"/>
</dbReference>
<keyword evidence="1" id="KW-0472">Membrane</keyword>
<sequence>MKRALVIIVLVIAAVGLLMNLDVVLNMIFSSLIFLLVLGLIIYGIYYFFILTEDQRKYRKALRKAKRKHRKK</sequence>
<dbReference type="Proteomes" id="UP001519348">
    <property type="component" value="Unassembled WGS sequence"/>
</dbReference>
<reference evidence="2 5" key="3">
    <citation type="submission" date="2021-03" db="EMBL/GenBank/DDBJ databases">
        <title>Genomic Encyclopedia of Type Strains, Phase IV (KMG-IV): sequencing the most valuable type-strain genomes for metagenomic binning, comparative biology and taxonomic classification.</title>
        <authorList>
            <person name="Goeker M."/>
        </authorList>
    </citation>
    <scope>NUCLEOTIDE SEQUENCE [LARGE SCALE GENOMIC DNA]</scope>
    <source>
        <strain evidence="2 5">DSM 22420</strain>
    </source>
</reference>
<keyword evidence="1" id="KW-1133">Transmembrane helix</keyword>